<keyword evidence="2" id="KW-1185">Reference proteome</keyword>
<dbReference type="AlphaFoldDB" id="A0A2I0KMW8"/>
<gene>
    <name evidence="1" type="ORF">CRG98_009846</name>
</gene>
<proteinExistence type="predicted"/>
<dbReference type="EMBL" id="PGOL01000483">
    <property type="protein sequence ID" value="PKI69690.1"/>
    <property type="molecule type" value="Genomic_DNA"/>
</dbReference>
<protein>
    <submittedName>
        <fullName evidence="1">Uncharacterized protein</fullName>
    </submittedName>
</protein>
<dbReference type="Proteomes" id="UP000233551">
    <property type="component" value="Unassembled WGS sequence"/>
</dbReference>
<comment type="caution">
    <text evidence="1">The sequence shown here is derived from an EMBL/GenBank/DDBJ whole genome shotgun (WGS) entry which is preliminary data.</text>
</comment>
<sequence>MDTDALAVKEKYEWWEKSNLLSLMLMKSRVSKSIRGIVGEVTKAKDFLKTINEQFSKSGKALASTLMKRLTSKTFDSSKGGVVNYRTLDHVCLEEEMMKQDKPEVVHLATHLKGKGEKDHGKR</sequence>
<accession>A0A2I0KMW8</accession>
<evidence type="ECO:0000313" key="1">
    <source>
        <dbReference type="EMBL" id="PKI69690.1"/>
    </source>
</evidence>
<name>A0A2I0KMW8_PUNGR</name>
<evidence type="ECO:0000313" key="2">
    <source>
        <dbReference type="Proteomes" id="UP000233551"/>
    </source>
</evidence>
<reference evidence="1 2" key="1">
    <citation type="submission" date="2017-11" db="EMBL/GenBank/DDBJ databases">
        <title>De-novo sequencing of pomegranate (Punica granatum L.) genome.</title>
        <authorList>
            <person name="Akparov Z."/>
            <person name="Amiraslanov A."/>
            <person name="Hajiyeva S."/>
            <person name="Abbasov M."/>
            <person name="Kaur K."/>
            <person name="Hamwieh A."/>
            <person name="Solovyev V."/>
            <person name="Salamov A."/>
            <person name="Braich B."/>
            <person name="Kosarev P."/>
            <person name="Mahmoud A."/>
            <person name="Hajiyev E."/>
            <person name="Babayeva S."/>
            <person name="Izzatullayeva V."/>
            <person name="Mammadov A."/>
            <person name="Mammadov A."/>
            <person name="Sharifova S."/>
            <person name="Ojaghi J."/>
            <person name="Eynullazada K."/>
            <person name="Bayramov B."/>
            <person name="Abdulazimova A."/>
            <person name="Shahmuradov I."/>
        </authorList>
    </citation>
    <scope>NUCLEOTIDE SEQUENCE [LARGE SCALE GENOMIC DNA]</scope>
    <source>
        <strain evidence="2">cv. AG2017</strain>
        <tissue evidence="1">Leaf</tissue>
    </source>
</reference>
<organism evidence="1 2">
    <name type="scientific">Punica granatum</name>
    <name type="common">Pomegranate</name>
    <dbReference type="NCBI Taxonomy" id="22663"/>
    <lineage>
        <taxon>Eukaryota</taxon>
        <taxon>Viridiplantae</taxon>
        <taxon>Streptophyta</taxon>
        <taxon>Embryophyta</taxon>
        <taxon>Tracheophyta</taxon>
        <taxon>Spermatophyta</taxon>
        <taxon>Magnoliopsida</taxon>
        <taxon>eudicotyledons</taxon>
        <taxon>Gunneridae</taxon>
        <taxon>Pentapetalae</taxon>
        <taxon>rosids</taxon>
        <taxon>malvids</taxon>
        <taxon>Myrtales</taxon>
        <taxon>Lythraceae</taxon>
        <taxon>Punica</taxon>
    </lineage>
</organism>